<dbReference type="EMBL" id="JAPFFF010000003">
    <property type="protein sequence ID" value="KAK8895155.1"/>
    <property type="molecule type" value="Genomic_DNA"/>
</dbReference>
<reference evidence="3 4" key="1">
    <citation type="submission" date="2024-04" db="EMBL/GenBank/DDBJ databases">
        <title>Tritrichomonas musculus Genome.</title>
        <authorList>
            <person name="Alves-Ferreira E."/>
            <person name="Grigg M."/>
            <person name="Lorenzi H."/>
            <person name="Galac M."/>
        </authorList>
    </citation>
    <scope>NUCLEOTIDE SEQUENCE [LARGE SCALE GENOMIC DNA]</scope>
    <source>
        <strain evidence="3 4">EAF2021</strain>
    </source>
</reference>
<feature type="compositionally biased region" description="Polar residues" evidence="1">
    <location>
        <begin position="541"/>
        <end position="554"/>
    </location>
</feature>
<proteinExistence type="predicted"/>
<gene>
    <name evidence="3" type="ORF">M9Y10_023597</name>
</gene>
<evidence type="ECO:0000313" key="4">
    <source>
        <dbReference type="Proteomes" id="UP001470230"/>
    </source>
</evidence>
<keyword evidence="4" id="KW-1185">Reference proteome</keyword>
<dbReference type="Proteomes" id="UP001470230">
    <property type="component" value="Unassembled WGS sequence"/>
</dbReference>
<evidence type="ECO:0000313" key="3">
    <source>
        <dbReference type="EMBL" id="KAK8895155.1"/>
    </source>
</evidence>
<evidence type="ECO:0000256" key="1">
    <source>
        <dbReference type="SAM" id="MobiDB-lite"/>
    </source>
</evidence>
<protein>
    <submittedName>
        <fullName evidence="3">Uncharacterized protein</fullName>
    </submittedName>
</protein>
<organism evidence="3 4">
    <name type="scientific">Tritrichomonas musculus</name>
    <dbReference type="NCBI Taxonomy" id="1915356"/>
    <lineage>
        <taxon>Eukaryota</taxon>
        <taxon>Metamonada</taxon>
        <taxon>Parabasalia</taxon>
        <taxon>Tritrichomonadida</taxon>
        <taxon>Tritrichomonadidae</taxon>
        <taxon>Tritrichomonas</taxon>
    </lineage>
</organism>
<comment type="caution">
    <text evidence="3">The sequence shown here is derived from an EMBL/GenBank/DDBJ whole genome shotgun (WGS) entry which is preliminary data.</text>
</comment>
<sequence>MYNLTLLSLSILGSFQYSPFLHIQSSTNPNSNVFKNIHAKFFFSSFLSSKGLYSSSIVENSIFDHFIIFKPILAFAPPTSIKNQSFYGNTIPKDDNKFYKTNYTSIKNCKFMSIIDNNQEQLLPDIGLCIYSTKSLTVESCFFFAIQSYRSGSAIVFDRDEVPNVEGCLKNSIFKSITQTHIDFGSIFLSGGAVSFGRVYVESNQMTNSFIDMSIADNCLFTKVRLTGDEFNDRQLGVVTFISTKVKATNLNFTDNEMGGQSQRFGDICAILSQIDSENNFSYINIFDCEYTEYGAFSVLLNSATQQNLDLTFSNFINNSAYDDLERPMFGFELQNINATTFVIDSIVCNSEDPFLGIGRASNETESMKTMIHIIIKNSRFRSYSYEINATSDIQEIINVIPENNILEDNTIDLPDLSSDIYSPFGYIQTSHFSPSDSFSNPFVQDSASYFDLNQDSPITAGVLATIFGIISFIVFIFLLCVRNGKNKKYKMVGDINEEDKFDKRGFDIDPNEDAGTPLENLDDNGNKKSKKKGKKNNMNETLGLSDTIQTGNEDSFEIPPS</sequence>
<name>A0ABR2KVN8_9EUKA</name>
<keyword evidence="2" id="KW-0472">Membrane</keyword>
<keyword evidence="2" id="KW-1133">Transmembrane helix</keyword>
<accession>A0ABR2KVN8</accession>
<evidence type="ECO:0000256" key="2">
    <source>
        <dbReference type="SAM" id="Phobius"/>
    </source>
</evidence>
<feature type="transmembrane region" description="Helical" evidence="2">
    <location>
        <begin position="459"/>
        <end position="482"/>
    </location>
</feature>
<feature type="region of interest" description="Disordered" evidence="1">
    <location>
        <begin position="507"/>
        <end position="562"/>
    </location>
</feature>
<keyword evidence="2" id="KW-0812">Transmembrane</keyword>